<evidence type="ECO:0000313" key="3">
    <source>
        <dbReference type="Proteomes" id="UP001500902"/>
    </source>
</evidence>
<name>A0ABP7DU79_9ACTN</name>
<comment type="caution">
    <text evidence="2">The sequence shown here is derived from an EMBL/GenBank/DDBJ whole genome shotgun (WGS) entry which is preliminary data.</text>
</comment>
<protein>
    <recommendedName>
        <fullName evidence="4">Peptidase propeptide and YPEB domain-containing protein</fullName>
    </recommendedName>
</protein>
<feature type="region of interest" description="Disordered" evidence="1">
    <location>
        <begin position="1"/>
        <end position="20"/>
    </location>
</feature>
<reference evidence="3" key="1">
    <citation type="journal article" date="2019" name="Int. J. Syst. Evol. Microbiol.">
        <title>The Global Catalogue of Microorganisms (GCM) 10K type strain sequencing project: providing services to taxonomists for standard genome sequencing and annotation.</title>
        <authorList>
            <consortium name="The Broad Institute Genomics Platform"/>
            <consortium name="The Broad Institute Genome Sequencing Center for Infectious Disease"/>
            <person name="Wu L."/>
            <person name="Ma J."/>
        </authorList>
    </citation>
    <scope>NUCLEOTIDE SEQUENCE [LARGE SCALE GENOMIC DNA]</scope>
    <source>
        <strain evidence="3">JCM 16904</strain>
    </source>
</reference>
<keyword evidence="3" id="KW-1185">Reference proteome</keyword>
<sequence length="223" mass="23666">MINWLPSKEKGKREMEQRDRRAAIGTAAALLAGGVTVMAGSGPARATSSGELARESFRVVDRRGQQRFLASSSKPPIIVGGRTYPADQRQGPEGTYLIFNDGDGNEKGGITASSVGASLSLDYTNAQAITMATRWEGVHGAALLEMKHMPDPALPVGQVPAMPSRVQLGYSTPEGAFLVLSDSRGRPRIVLEIDGDDKPVIKVLDSEGEVVGQLPETPAGRRS</sequence>
<dbReference type="RefSeq" id="WP_344893055.1">
    <property type="nucleotide sequence ID" value="NZ_BAAAZP010000202.1"/>
</dbReference>
<dbReference type="EMBL" id="BAAAZP010000202">
    <property type="protein sequence ID" value="GAA3708992.1"/>
    <property type="molecule type" value="Genomic_DNA"/>
</dbReference>
<evidence type="ECO:0000313" key="2">
    <source>
        <dbReference type="EMBL" id="GAA3708992.1"/>
    </source>
</evidence>
<organism evidence="2 3">
    <name type="scientific">Nonomuraea antimicrobica</name>
    <dbReference type="NCBI Taxonomy" id="561173"/>
    <lineage>
        <taxon>Bacteria</taxon>
        <taxon>Bacillati</taxon>
        <taxon>Actinomycetota</taxon>
        <taxon>Actinomycetes</taxon>
        <taxon>Streptosporangiales</taxon>
        <taxon>Streptosporangiaceae</taxon>
        <taxon>Nonomuraea</taxon>
    </lineage>
</organism>
<proteinExistence type="predicted"/>
<gene>
    <name evidence="2" type="ORF">GCM10022224_088130</name>
</gene>
<evidence type="ECO:0000256" key="1">
    <source>
        <dbReference type="SAM" id="MobiDB-lite"/>
    </source>
</evidence>
<feature type="compositionally biased region" description="Basic and acidic residues" evidence="1">
    <location>
        <begin position="7"/>
        <end position="20"/>
    </location>
</feature>
<evidence type="ECO:0008006" key="4">
    <source>
        <dbReference type="Google" id="ProtNLM"/>
    </source>
</evidence>
<accession>A0ABP7DU79</accession>
<dbReference type="Proteomes" id="UP001500902">
    <property type="component" value="Unassembled WGS sequence"/>
</dbReference>